<dbReference type="EC" id="2.3.2.27" evidence="4"/>
<comment type="similarity">
    <text evidence="13">Belongs to the RING-type zinc finger family. ATL subfamily.</text>
</comment>
<dbReference type="FunFam" id="3.30.40.10:FF:000187">
    <property type="entry name" value="E3 ubiquitin-protein ligase ATL6"/>
    <property type="match status" value="1"/>
</dbReference>
<comment type="pathway">
    <text evidence="3">Protein modification; protein ubiquitination.</text>
</comment>
<feature type="region of interest" description="Disordered" evidence="15">
    <location>
        <begin position="364"/>
        <end position="425"/>
    </location>
</feature>
<evidence type="ECO:0000256" key="4">
    <source>
        <dbReference type="ARBA" id="ARBA00012483"/>
    </source>
</evidence>
<dbReference type="AlphaFoldDB" id="A0A9Q0F0J5"/>
<keyword evidence="5" id="KW-0808">Transferase</keyword>
<dbReference type="PANTHER" id="PTHR14155">
    <property type="entry name" value="RING FINGER DOMAIN-CONTAINING"/>
    <property type="match status" value="1"/>
</dbReference>
<evidence type="ECO:0000256" key="6">
    <source>
        <dbReference type="ARBA" id="ARBA00022692"/>
    </source>
</evidence>
<sequence>MTPQKSSQTPPVPKHGITLVVIRAVFFVSTLPFAAGQTDSSDTGSVQQKFNPSMAIIMVFLVSAFFLMGFFSVYIRQCSERRSRGDPSGPADSVVGGMARRSRRLRGLDETVIETYFPTFLYSSVKNLRLGKSLLECAVCLNEFEDHETLRLIPKCNHVFHPDCIGAWLASHTTCPVCRANLVPKPEDLPIPSVGIPQPGDDQDEPDHRSTHVNDQIPIHVPPDDSDPIREVQGLETQPITAGLSNSTNQNRPPRSRSTGWRLSALFPRSHSTGHSLVQPGYSHERFTLRLPEEVRNQLLNTHLVRAKSCVVFSGVRSSTQGYRSGSGGPGRGKSYSYYERFDHEEQPDRWGFLMTPQFISRAGSVRSQKGTGGGDEVNATPPRSFLRSLKTPLEKLFPGTERDADKAEDVGECSFDKLRPDSKV</sequence>
<feature type="domain" description="RING-type" evidence="17">
    <location>
        <begin position="137"/>
        <end position="179"/>
    </location>
</feature>
<evidence type="ECO:0000256" key="16">
    <source>
        <dbReference type="SAM" id="Phobius"/>
    </source>
</evidence>
<dbReference type="EMBL" id="JAKUCV010007776">
    <property type="protein sequence ID" value="KAJ4822024.1"/>
    <property type="molecule type" value="Genomic_DNA"/>
</dbReference>
<organism evidence="18 19">
    <name type="scientific">Turnera subulata</name>
    <dbReference type="NCBI Taxonomy" id="218843"/>
    <lineage>
        <taxon>Eukaryota</taxon>
        <taxon>Viridiplantae</taxon>
        <taxon>Streptophyta</taxon>
        <taxon>Embryophyta</taxon>
        <taxon>Tracheophyta</taxon>
        <taxon>Spermatophyta</taxon>
        <taxon>Magnoliopsida</taxon>
        <taxon>eudicotyledons</taxon>
        <taxon>Gunneridae</taxon>
        <taxon>Pentapetalae</taxon>
        <taxon>rosids</taxon>
        <taxon>fabids</taxon>
        <taxon>Malpighiales</taxon>
        <taxon>Passifloraceae</taxon>
        <taxon>Turnera</taxon>
    </lineage>
</organism>
<dbReference type="GO" id="GO:0008270">
    <property type="term" value="F:zinc ion binding"/>
    <property type="evidence" value="ECO:0007669"/>
    <property type="project" value="UniProtKB-KW"/>
</dbReference>
<dbReference type="PANTHER" id="PTHR14155:SF583">
    <property type="entry name" value="RING-TYPE DOMAIN-CONTAINING PROTEIN"/>
    <property type="match status" value="1"/>
</dbReference>
<reference evidence="18" key="1">
    <citation type="submission" date="2022-02" db="EMBL/GenBank/DDBJ databases">
        <authorList>
            <person name="Henning P.M."/>
            <person name="McCubbin A.G."/>
            <person name="Shore J.S."/>
        </authorList>
    </citation>
    <scope>NUCLEOTIDE SEQUENCE</scope>
    <source>
        <strain evidence="18">F60SS</strain>
        <tissue evidence="18">Leaves</tissue>
    </source>
</reference>
<dbReference type="GO" id="GO:0016020">
    <property type="term" value="C:membrane"/>
    <property type="evidence" value="ECO:0007669"/>
    <property type="project" value="UniProtKB-SubCell"/>
</dbReference>
<dbReference type="CDD" id="cd16461">
    <property type="entry name" value="RING-H2_EL5-like"/>
    <property type="match status" value="1"/>
</dbReference>
<dbReference type="PROSITE" id="PS50089">
    <property type="entry name" value="ZF_RING_2"/>
    <property type="match status" value="1"/>
</dbReference>
<evidence type="ECO:0000313" key="19">
    <source>
        <dbReference type="Proteomes" id="UP001141552"/>
    </source>
</evidence>
<feature type="compositionally biased region" description="Basic and acidic residues" evidence="15">
    <location>
        <begin position="401"/>
        <end position="425"/>
    </location>
</feature>
<comment type="caution">
    <text evidence="18">The sequence shown here is derived from an EMBL/GenBank/DDBJ whole genome shotgun (WGS) entry which is preliminary data.</text>
</comment>
<accession>A0A9Q0F0J5</accession>
<keyword evidence="11 16" id="KW-1133">Transmembrane helix</keyword>
<evidence type="ECO:0000256" key="11">
    <source>
        <dbReference type="ARBA" id="ARBA00022989"/>
    </source>
</evidence>
<evidence type="ECO:0000256" key="3">
    <source>
        <dbReference type="ARBA" id="ARBA00004906"/>
    </source>
</evidence>
<evidence type="ECO:0000256" key="2">
    <source>
        <dbReference type="ARBA" id="ARBA00004167"/>
    </source>
</evidence>
<dbReference type="InterPro" id="IPR001841">
    <property type="entry name" value="Znf_RING"/>
</dbReference>
<protein>
    <recommendedName>
        <fullName evidence="4">RING-type E3 ubiquitin transferase</fullName>
        <ecNumber evidence="4">2.3.2.27</ecNumber>
    </recommendedName>
</protein>
<feature type="transmembrane region" description="Helical" evidence="16">
    <location>
        <begin position="12"/>
        <end position="35"/>
    </location>
</feature>
<dbReference type="OrthoDB" id="8062037at2759"/>
<reference evidence="18" key="2">
    <citation type="journal article" date="2023" name="Plants (Basel)">
        <title>Annotation of the Turnera subulata (Passifloraceae) Draft Genome Reveals the S-Locus Evolved after the Divergence of Turneroideae from Passifloroideae in a Stepwise Manner.</title>
        <authorList>
            <person name="Henning P.M."/>
            <person name="Roalson E.H."/>
            <person name="Mir W."/>
            <person name="McCubbin A.G."/>
            <person name="Shore J.S."/>
        </authorList>
    </citation>
    <scope>NUCLEOTIDE SEQUENCE</scope>
    <source>
        <strain evidence="18">F60SS</strain>
    </source>
</reference>
<feature type="transmembrane region" description="Helical" evidence="16">
    <location>
        <begin position="55"/>
        <end position="75"/>
    </location>
</feature>
<comment type="catalytic activity">
    <reaction evidence="1">
        <text>S-ubiquitinyl-[E2 ubiquitin-conjugating enzyme]-L-cysteine + [acceptor protein]-L-lysine = [E2 ubiquitin-conjugating enzyme]-L-cysteine + N(6)-ubiquitinyl-[acceptor protein]-L-lysine.</text>
        <dbReference type="EC" id="2.3.2.27"/>
    </reaction>
</comment>
<evidence type="ECO:0000256" key="13">
    <source>
        <dbReference type="ARBA" id="ARBA00024209"/>
    </source>
</evidence>
<keyword evidence="12 16" id="KW-0472">Membrane</keyword>
<feature type="region of interest" description="Disordered" evidence="15">
    <location>
        <begin position="189"/>
        <end position="260"/>
    </location>
</feature>
<evidence type="ECO:0000313" key="18">
    <source>
        <dbReference type="EMBL" id="KAJ4822024.1"/>
    </source>
</evidence>
<evidence type="ECO:0000256" key="15">
    <source>
        <dbReference type="SAM" id="MobiDB-lite"/>
    </source>
</evidence>
<evidence type="ECO:0000256" key="7">
    <source>
        <dbReference type="ARBA" id="ARBA00022723"/>
    </source>
</evidence>
<dbReference type="Gene3D" id="3.30.40.10">
    <property type="entry name" value="Zinc/RING finger domain, C3HC4 (zinc finger)"/>
    <property type="match status" value="1"/>
</dbReference>
<feature type="compositionally biased region" description="Polar residues" evidence="15">
    <location>
        <begin position="235"/>
        <end position="260"/>
    </location>
</feature>
<name>A0A9Q0F0J5_9ROSI</name>
<evidence type="ECO:0000256" key="1">
    <source>
        <dbReference type="ARBA" id="ARBA00000900"/>
    </source>
</evidence>
<evidence type="ECO:0000259" key="17">
    <source>
        <dbReference type="PROSITE" id="PS50089"/>
    </source>
</evidence>
<dbReference type="InterPro" id="IPR053238">
    <property type="entry name" value="RING-H2_zinc_finger"/>
</dbReference>
<keyword evidence="10" id="KW-0862">Zinc</keyword>
<comment type="subcellular location">
    <subcellularLocation>
        <location evidence="2">Membrane</location>
        <topology evidence="2">Single-pass membrane protein</topology>
    </subcellularLocation>
</comment>
<dbReference type="Proteomes" id="UP001141552">
    <property type="component" value="Unassembled WGS sequence"/>
</dbReference>
<evidence type="ECO:0000256" key="8">
    <source>
        <dbReference type="ARBA" id="ARBA00022771"/>
    </source>
</evidence>
<dbReference type="GO" id="GO:0061630">
    <property type="term" value="F:ubiquitin protein ligase activity"/>
    <property type="evidence" value="ECO:0007669"/>
    <property type="project" value="UniProtKB-EC"/>
</dbReference>
<keyword evidence="6 16" id="KW-0812">Transmembrane</keyword>
<keyword evidence="9" id="KW-0833">Ubl conjugation pathway</keyword>
<keyword evidence="7" id="KW-0479">Metal-binding</keyword>
<dbReference type="SMART" id="SM00184">
    <property type="entry name" value="RING"/>
    <property type="match status" value="1"/>
</dbReference>
<keyword evidence="19" id="KW-1185">Reference proteome</keyword>
<evidence type="ECO:0000256" key="9">
    <source>
        <dbReference type="ARBA" id="ARBA00022786"/>
    </source>
</evidence>
<evidence type="ECO:0000256" key="14">
    <source>
        <dbReference type="PROSITE-ProRule" id="PRU00175"/>
    </source>
</evidence>
<proteinExistence type="inferred from homology"/>
<evidence type="ECO:0000256" key="5">
    <source>
        <dbReference type="ARBA" id="ARBA00022679"/>
    </source>
</evidence>
<evidence type="ECO:0000256" key="10">
    <source>
        <dbReference type="ARBA" id="ARBA00022833"/>
    </source>
</evidence>
<dbReference type="SUPFAM" id="SSF57850">
    <property type="entry name" value="RING/U-box"/>
    <property type="match status" value="1"/>
</dbReference>
<keyword evidence="8 14" id="KW-0863">Zinc-finger</keyword>
<evidence type="ECO:0000256" key="12">
    <source>
        <dbReference type="ARBA" id="ARBA00023136"/>
    </source>
</evidence>
<dbReference type="Pfam" id="PF13639">
    <property type="entry name" value="zf-RING_2"/>
    <property type="match status" value="1"/>
</dbReference>
<gene>
    <name evidence="18" type="ORF">Tsubulata_001596</name>
</gene>
<dbReference type="InterPro" id="IPR013083">
    <property type="entry name" value="Znf_RING/FYVE/PHD"/>
</dbReference>